<dbReference type="InterPro" id="IPR002347">
    <property type="entry name" value="SDR_fam"/>
</dbReference>
<protein>
    <submittedName>
        <fullName evidence="4">SDR family oxidoreductase</fullName>
        <ecNumber evidence="4">1.-.-.-</ecNumber>
    </submittedName>
</protein>
<gene>
    <name evidence="4" type="ORF">P8192_07075</name>
</gene>
<proteinExistence type="inferred from homology"/>
<dbReference type="InterPro" id="IPR036291">
    <property type="entry name" value="NAD(P)-bd_dom_sf"/>
</dbReference>
<evidence type="ECO:0000256" key="1">
    <source>
        <dbReference type="ARBA" id="ARBA00006484"/>
    </source>
</evidence>
<keyword evidence="2 4" id="KW-0560">Oxidoreductase</keyword>
<evidence type="ECO:0000313" key="5">
    <source>
        <dbReference type="Proteomes" id="UP001219037"/>
    </source>
</evidence>
<dbReference type="PANTHER" id="PTHR42901">
    <property type="entry name" value="ALCOHOL DEHYDROGENASE"/>
    <property type="match status" value="1"/>
</dbReference>
<dbReference type="RefSeq" id="WP_278159601.1">
    <property type="nucleotide sequence ID" value="NZ_CP121252.1"/>
</dbReference>
<comment type="similarity">
    <text evidence="1 3">Belongs to the short-chain dehydrogenases/reductases (SDR) family.</text>
</comment>
<dbReference type="Pfam" id="PF00106">
    <property type="entry name" value="adh_short"/>
    <property type="match status" value="1"/>
</dbReference>
<evidence type="ECO:0000256" key="3">
    <source>
        <dbReference type="RuleBase" id="RU000363"/>
    </source>
</evidence>
<dbReference type="PANTHER" id="PTHR42901:SF1">
    <property type="entry name" value="ALCOHOL DEHYDROGENASE"/>
    <property type="match status" value="1"/>
</dbReference>
<accession>A0ABY8H9K6</accession>
<dbReference type="InterPro" id="IPR020904">
    <property type="entry name" value="Sc_DH/Rdtase_CS"/>
</dbReference>
<dbReference type="EC" id="1.-.-.-" evidence="4"/>
<dbReference type="SUPFAM" id="SSF51735">
    <property type="entry name" value="NAD(P)-binding Rossmann-fold domains"/>
    <property type="match status" value="1"/>
</dbReference>
<organism evidence="4 5">
    <name type="scientific">Citricoccus muralis</name>
    <dbReference type="NCBI Taxonomy" id="169134"/>
    <lineage>
        <taxon>Bacteria</taxon>
        <taxon>Bacillati</taxon>
        <taxon>Actinomycetota</taxon>
        <taxon>Actinomycetes</taxon>
        <taxon>Micrococcales</taxon>
        <taxon>Micrococcaceae</taxon>
        <taxon>Citricoccus</taxon>
    </lineage>
</organism>
<sequence>MTEPITDAPAASISIDRSRSAIVTGASSGIGRATALQLAENGWRVFAVARRADRLESLVEEAASYDGVVVPLAADVTDATAVESVREAVERAGGADSLLNIAGGALGTDTVGAGSVDDWEWMFQVNVIGTLRVTQAFLPMLRDSGKGTVLNLTSTAGVVAYEGGGGYNAAKHGAHGLTGALRLEEAEHNIRVVEVLPGMVHTEEFSVKRLRGNQEAADNVYAGVEKPLTAEDVADVCFYAVSLPHHVNLDQIVMRPVAQAAQHKVIRGAGA</sequence>
<name>A0ABY8H9K6_9MICC</name>
<dbReference type="Proteomes" id="UP001219037">
    <property type="component" value="Chromosome"/>
</dbReference>
<dbReference type="EMBL" id="CP121252">
    <property type="protein sequence ID" value="WFP17843.1"/>
    <property type="molecule type" value="Genomic_DNA"/>
</dbReference>
<evidence type="ECO:0000256" key="2">
    <source>
        <dbReference type="ARBA" id="ARBA00023002"/>
    </source>
</evidence>
<dbReference type="GO" id="GO:0016491">
    <property type="term" value="F:oxidoreductase activity"/>
    <property type="evidence" value="ECO:0007669"/>
    <property type="project" value="UniProtKB-KW"/>
</dbReference>
<evidence type="ECO:0000313" key="4">
    <source>
        <dbReference type="EMBL" id="WFP17843.1"/>
    </source>
</evidence>
<dbReference type="PRINTS" id="PR00080">
    <property type="entry name" value="SDRFAMILY"/>
</dbReference>
<dbReference type="PROSITE" id="PS00061">
    <property type="entry name" value="ADH_SHORT"/>
    <property type="match status" value="1"/>
</dbReference>
<dbReference type="Gene3D" id="3.40.50.720">
    <property type="entry name" value="NAD(P)-binding Rossmann-like Domain"/>
    <property type="match status" value="1"/>
</dbReference>
<reference evidence="4 5" key="1">
    <citation type="submission" date="2023-04" db="EMBL/GenBank/DDBJ databases">
        <title>Funneling lignin-derived compounds into biodiesel using alkali-halophilic Citricoccus sp. P2.</title>
        <authorList>
            <person name="Luo C.-B."/>
        </authorList>
    </citation>
    <scope>NUCLEOTIDE SEQUENCE [LARGE SCALE GENOMIC DNA]</scope>
    <source>
        <strain evidence="4 5">P2</strain>
    </source>
</reference>
<dbReference type="PRINTS" id="PR00081">
    <property type="entry name" value="GDHRDH"/>
</dbReference>
<keyword evidence="5" id="KW-1185">Reference proteome</keyword>